<evidence type="ECO:0000256" key="3">
    <source>
        <dbReference type="PROSITE-ProRule" id="PRU00708"/>
    </source>
</evidence>
<dbReference type="RefSeq" id="XP_016646840.1">
    <property type="nucleotide sequence ID" value="XM_016791354.1"/>
</dbReference>
<dbReference type="Proteomes" id="UP000694861">
    <property type="component" value="Linkage group LG1"/>
</dbReference>
<comment type="similarity">
    <text evidence="1">Belongs to the PPR family. P subfamily.</text>
</comment>
<organism evidence="4 5">
    <name type="scientific">Prunus mume</name>
    <name type="common">Japanese apricot</name>
    <name type="synonym">Armeniaca mume</name>
    <dbReference type="NCBI Taxonomy" id="102107"/>
    <lineage>
        <taxon>Eukaryota</taxon>
        <taxon>Viridiplantae</taxon>
        <taxon>Streptophyta</taxon>
        <taxon>Embryophyta</taxon>
        <taxon>Tracheophyta</taxon>
        <taxon>Spermatophyta</taxon>
        <taxon>Magnoliopsida</taxon>
        <taxon>eudicotyledons</taxon>
        <taxon>Gunneridae</taxon>
        <taxon>Pentapetalae</taxon>
        <taxon>rosids</taxon>
        <taxon>fabids</taxon>
        <taxon>Rosales</taxon>
        <taxon>Rosaceae</taxon>
        <taxon>Amygdaloideae</taxon>
        <taxon>Amygdaleae</taxon>
        <taxon>Prunus</taxon>
    </lineage>
</organism>
<evidence type="ECO:0000313" key="4">
    <source>
        <dbReference type="Proteomes" id="UP000694861"/>
    </source>
</evidence>
<reference evidence="4" key="1">
    <citation type="journal article" date="2012" name="Nat. Commun.">
        <title>The genome of Prunus mume.</title>
        <authorList>
            <person name="Zhang Q."/>
            <person name="Chen W."/>
            <person name="Sun L."/>
            <person name="Zhao F."/>
            <person name="Huang B."/>
            <person name="Yang W."/>
            <person name="Tao Y."/>
            <person name="Wang J."/>
            <person name="Yuan Z."/>
            <person name="Fan G."/>
            <person name="Xing Z."/>
            <person name="Han C."/>
            <person name="Pan H."/>
            <person name="Zhong X."/>
            <person name="Shi W."/>
            <person name="Liang X."/>
            <person name="Du D."/>
            <person name="Sun F."/>
            <person name="Xu Z."/>
            <person name="Hao R."/>
            <person name="Lv T."/>
            <person name="Lv Y."/>
            <person name="Zheng Z."/>
            <person name="Sun M."/>
            <person name="Luo L."/>
            <person name="Cai M."/>
            <person name="Gao Y."/>
            <person name="Wang J."/>
            <person name="Yin Y."/>
            <person name="Xu X."/>
            <person name="Cheng T."/>
            <person name="Wang J."/>
        </authorList>
    </citation>
    <scope>NUCLEOTIDE SEQUENCE [LARGE SCALE GENOMIC DNA]</scope>
</reference>
<dbReference type="InterPro" id="IPR050872">
    <property type="entry name" value="PPR_P_subfamily"/>
</dbReference>
<dbReference type="InterPro" id="IPR011990">
    <property type="entry name" value="TPR-like_helical_dom_sf"/>
</dbReference>
<dbReference type="Pfam" id="PF13041">
    <property type="entry name" value="PPR_2"/>
    <property type="match status" value="1"/>
</dbReference>
<sequence length="86" mass="9989">MERFCKVGGIQDAQRLFFEMQDCGQLPNFQTYVVLLDGLFKNRQLSRAMQLFREIEAKKLDVNIVVYTVLIEDLFIAGKIESARDL</sequence>
<protein>
    <submittedName>
        <fullName evidence="5">Pentatricopeptide repeat-containing protein At1g12700, mitochondrial</fullName>
    </submittedName>
</protein>
<dbReference type="GeneID" id="103327199"/>
<dbReference type="PANTHER" id="PTHR46128">
    <property type="entry name" value="MITOCHONDRIAL GROUP I INTRON SPLICING FACTOR CCM1"/>
    <property type="match status" value="1"/>
</dbReference>
<dbReference type="InterPro" id="IPR002885">
    <property type="entry name" value="PPR_rpt"/>
</dbReference>
<feature type="repeat" description="PPR" evidence="3">
    <location>
        <begin position="28"/>
        <end position="62"/>
    </location>
</feature>
<dbReference type="PANTHER" id="PTHR46128:SF356">
    <property type="entry name" value="PENTACOTRIPEPTIDE-REPEAT REGION OF PRORP DOMAIN-CONTAINING PROTEIN"/>
    <property type="match status" value="1"/>
</dbReference>
<dbReference type="Gene3D" id="1.25.40.10">
    <property type="entry name" value="Tetratricopeptide repeat domain"/>
    <property type="match status" value="1"/>
</dbReference>
<keyword evidence="2" id="KW-0677">Repeat</keyword>
<accession>A0ABM1LHG3</accession>
<dbReference type="PROSITE" id="PS51375">
    <property type="entry name" value="PPR"/>
    <property type="match status" value="1"/>
</dbReference>
<keyword evidence="4" id="KW-1185">Reference proteome</keyword>
<name>A0ABM1LHG3_PRUMU</name>
<evidence type="ECO:0000313" key="5">
    <source>
        <dbReference type="RefSeq" id="XP_016646840.1"/>
    </source>
</evidence>
<reference evidence="5" key="2">
    <citation type="submission" date="2025-08" db="UniProtKB">
        <authorList>
            <consortium name="RefSeq"/>
        </authorList>
    </citation>
    <scope>IDENTIFICATION</scope>
</reference>
<evidence type="ECO:0000256" key="1">
    <source>
        <dbReference type="ARBA" id="ARBA00007626"/>
    </source>
</evidence>
<dbReference type="NCBIfam" id="TIGR00756">
    <property type="entry name" value="PPR"/>
    <property type="match status" value="1"/>
</dbReference>
<evidence type="ECO:0000256" key="2">
    <source>
        <dbReference type="ARBA" id="ARBA00022737"/>
    </source>
</evidence>
<gene>
    <name evidence="5" type="primary">LOC103327199</name>
</gene>
<proteinExistence type="inferred from homology"/>